<dbReference type="Ensembl" id="ENSLLET00000049601.1">
    <property type="protein sequence ID" value="ENSLLEP00000047730.1"/>
    <property type="gene ID" value="ENSLLEG00000030126.1"/>
</dbReference>
<keyword evidence="6" id="KW-0493">Microtubule</keyword>
<gene>
    <name evidence="13" type="primary">NUSAP1</name>
</gene>
<sequence>MVMLSAPRRFDMNPDPSVQELDTMRYSELQRLAKAHGLKANLKAGVLLKKLKGHFHPDTVIGNSSTDSDANDDDDKEQSANAEDKVLASVSFVTLRRGRRQKYISPKAETGSPGKMNKDKTGSGNKRKCRVANEASIQVPDEPKKNNFKMLHDAHFKKMESIDKYMERKQKRLDAVSSSIREVKMLAKTSNLLEGSEKTPSSSSKKPIKGRLSLMSPAPQKISISSSKTPASQRRSRRSDLVGKSILLEKSGFQPSVFTVSKMNVRFSMATKDNEYKHSLAKTPARKSAGFGNVTPETLLQNLCLQPGKVLRITNSFQILIQTKHH</sequence>
<feature type="region of interest" description="Disordered" evidence="12">
    <location>
        <begin position="191"/>
        <end position="240"/>
    </location>
</feature>
<keyword evidence="11" id="KW-0131">Cell cycle</keyword>
<organism evidence="13 14">
    <name type="scientific">Leptobrachium leishanense</name>
    <name type="common">Leishan spiny toad</name>
    <dbReference type="NCBI Taxonomy" id="445787"/>
    <lineage>
        <taxon>Eukaryota</taxon>
        <taxon>Metazoa</taxon>
        <taxon>Chordata</taxon>
        <taxon>Craniata</taxon>
        <taxon>Vertebrata</taxon>
        <taxon>Euteleostomi</taxon>
        <taxon>Amphibia</taxon>
        <taxon>Batrachia</taxon>
        <taxon>Anura</taxon>
        <taxon>Pelobatoidea</taxon>
        <taxon>Megophryidae</taxon>
        <taxon>Leptobrachium</taxon>
    </lineage>
</organism>
<dbReference type="Proteomes" id="UP000694569">
    <property type="component" value="Unplaced"/>
</dbReference>
<proteinExistence type="inferred from homology"/>
<reference evidence="13" key="1">
    <citation type="submission" date="2025-08" db="UniProtKB">
        <authorList>
            <consortium name="Ensembl"/>
        </authorList>
    </citation>
    <scope>IDENTIFICATION</scope>
</reference>
<dbReference type="PANTHER" id="PTHR15874:SF1">
    <property type="entry name" value="NUCLEOLAR AND SPINDLE-ASSOCIATED PROTEIN 1"/>
    <property type="match status" value="1"/>
</dbReference>
<evidence type="ECO:0000256" key="12">
    <source>
        <dbReference type="SAM" id="MobiDB-lite"/>
    </source>
</evidence>
<dbReference type="GO" id="GO:0005874">
    <property type="term" value="C:microtubule"/>
    <property type="evidence" value="ECO:0007669"/>
    <property type="project" value="UniProtKB-KW"/>
</dbReference>
<comment type="subcellular location">
    <subcellularLocation>
        <location evidence="2">Cytoplasm</location>
        <location evidence="2">Cytoskeleton</location>
        <location evidence="2">Spindle</location>
    </subcellularLocation>
    <subcellularLocation>
        <location evidence="1">Nucleus</location>
    </subcellularLocation>
</comment>
<dbReference type="GO" id="GO:0003677">
    <property type="term" value="F:DNA binding"/>
    <property type="evidence" value="ECO:0007669"/>
    <property type="project" value="UniProtKB-KW"/>
</dbReference>
<accession>A0A8C5R6H6</accession>
<dbReference type="GO" id="GO:0007076">
    <property type="term" value="P:mitotic chromosome condensation"/>
    <property type="evidence" value="ECO:0007669"/>
    <property type="project" value="TreeGrafter"/>
</dbReference>
<keyword evidence="14" id="KW-1185">Reference proteome</keyword>
<dbReference type="GO" id="GO:0000281">
    <property type="term" value="P:mitotic cytokinesis"/>
    <property type="evidence" value="ECO:0007669"/>
    <property type="project" value="InterPro"/>
</dbReference>
<dbReference type="PANTHER" id="PTHR15874">
    <property type="entry name" value="NUCLEOLAR AND SPINDLE-ASSOCIATED PROTEIN 1"/>
    <property type="match status" value="1"/>
</dbReference>
<evidence type="ECO:0000256" key="10">
    <source>
        <dbReference type="ARBA" id="ARBA00023242"/>
    </source>
</evidence>
<dbReference type="GeneTree" id="ENSGT00390000006370"/>
<keyword evidence="4" id="KW-0963">Cytoplasm</keyword>
<keyword evidence="9" id="KW-0206">Cytoskeleton</keyword>
<dbReference type="GO" id="GO:0040001">
    <property type="term" value="P:establishment of mitotic spindle localization"/>
    <property type="evidence" value="ECO:0007669"/>
    <property type="project" value="InterPro"/>
</dbReference>
<evidence type="ECO:0000256" key="5">
    <source>
        <dbReference type="ARBA" id="ARBA00022618"/>
    </source>
</evidence>
<feature type="region of interest" description="Disordered" evidence="12">
    <location>
        <begin position="103"/>
        <end position="127"/>
    </location>
</feature>
<keyword evidence="7" id="KW-0498">Mitosis</keyword>
<dbReference type="GO" id="GO:0008017">
    <property type="term" value="F:microtubule binding"/>
    <property type="evidence" value="ECO:0007669"/>
    <property type="project" value="TreeGrafter"/>
</dbReference>
<dbReference type="Pfam" id="PF16006">
    <property type="entry name" value="NUSAP"/>
    <property type="match status" value="1"/>
</dbReference>
<evidence type="ECO:0000256" key="2">
    <source>
        <dbReference type="ARBA" id="ARBA00004186"/>
    </source>
</evidence>
<dbReference type="InterPro" id="IPR026756">
    <property type="entry name" value="NuSAP"/>
</dbReference>
<keyword evidence="8" id="KW-0238">DNA-binding</keyword>
<keyword evidence="10" id="KW-0539">Nucleus</keyword>
<evidence type="ECO:0000256" key="1">
    <source>
        <dbReference type="ARBA" id="ARBA00004123"/>
    </source>
</evidence>
<dbReference type="AlphaFoldDB" id="A0A8C5R6H6"/>
<evidence type="ECO:0000256" key="6">
    <source>
        <dbReference type="ARBA" id="ARBA00022701"/>
    </source>
</evidence>
<evidence type="ECO:0000256" key="7">
    <source>
        <dbReference type="ARBA" id="ARBA00022776"/>
    </source>
</evidence>
<evidence type="ECO:0000256" key="11">
    <source>
        <dbReference type="ARBA" id="ARBA00023306"/>
    </source>
</evidence>
<reference evidence="13" key="2">
    <citation type="submission" date="2025-09" db="UniProtKB">
        <authorList>
            <consortium name="Ensembl"/>
        </authorList>
    </citation>
    <scope>IDENTIFICATION</scope>
</reference>
<keyword evidence="5" id="KW-0132">Cell division</keyword>
<evidence type="ECO:0000256" key="4">
    <source>
        <dbReference type="ARBA" id="ARBA00022490"/>
    </source>
</evidence>
<feature type="region of interest" description="Disordered" evidence="12">
    <location>
        <begin position="56"/>
        <end position="83"/>
    </location>
</feature>
<comment type="similarity">
    <text evidence="3">Belongs to the NUSAP family.</text>
</comment>
<protein>
    <submittedName>
        <fullName evidence="13">Nucleolar and spindle associated protein 1</fullName>
    </submittedName>
</protein>
<feature type="compositionally biased region" description="Polar residues" evidence="12">
    <location>
        <begin position="222"/>
        <end position="233"/>
    </location>
</feature>
<name>A0A8C5R6H6_9ANUR</name>
<evidence type="ECO:0000313" key="14">
    <source>
        <dbReference type="Proteomes" id="UP000694569"/>
    </source>
</evidence>
<evidence type="ECO:0000256" key="3">
    <source>
        <dbReference type="ARBA" id="ARBA00009702"/>
    </source>
</evidence>
<evidence type="ECO:0000256" key="8">
    <source>
        <dbReference type="ARBA" id="ARBA00023125"/>
    </source>
</evidence>
<evidence type="ECO:0000313" key="13">
    <source>
        <dbReference type="Ensembl" id="ENSLLEP00000047730.1"/>
    </source>
</evidence>
<dbReference type="GO" id="GO:0005730">
    <property type="term" value="C:nucleolus"/>
    <property type="evidence" value="ECO:0007669"/>
    <property type="project" value="TreeGrafter"/>
</dbReference>
<evidence type="ECO:0000256" key="9">
    <source>
        <dbReference type="ARBA" id="ARBA00023212"/>
    </source>
</evidence>
<dbReference type="GO" id="GO:0072686">
    <property type="term" value="C:mitotic spindle"/>
    <property type="evidence" value="ECO:0007669"/>
    <property type="project" value="TreeGrafter"/>
</dbReference>